<dbReference type="AlphaFoldDB" id="A0A0C2M8A2"/>
<evidence type="ECO:0000256" key="2">
    <source>
        <dbReference type="SAM" id="MobiDB-lite"/>
    </source>
</evidence>
<dbReference type="GO" id="GO:0006397">
    <property type="term" value="P:mRNA processing"/>
    <property type="evidence" value="ECO:0007669"/>
    <property type="project" value="InterPro"/>
</dbReference>
<dbReference type="Pfam" id="PF00076">
    <property type="entry name" value="RRM_1"/>
    <property type="match status" value="2"/>
</dbReference>
<dbReference type="OMA" id="WFINTMS"/>
<proteinExistence type="predicted"/>
<gene>
    <name evidence="4" type="ORF">RF11_07906</name>
</gene>
<dbReference type="Proteomes" id="UP000031668">
    <property type="component" value="Unassembled WGS sequence"/>
</dbReference>
<dbReference type="Gene3D" id="3.30.70.330">
    <property type="match status" value="2"/>
</dbReference>
<evidence type="ECO:0000259" key="3">
    <source>
        <dbReference type="PROSITE" id="PS50102"/>
    </source>
</evidence>
<organism evidence="4 5">
    <name type="scientific">Thelohanellus kitauei</name>
    <name type="common">Myxosporean</name>
    <dbReference type="NCBI Taxonomy" id="669202"/>
    <lineage>
        <taxon>Eukaryota</taxon>
        <taxon>Metazoa</taxon>
        <taxon>Cnidaria</taxon>
        <taxon>Myxozoa</taxon>
        <taxon>Myxosporea</taxon>
        <taxon>Bivalvulida</taxon>
        <taxon>Platysporina</taxon>
        <taxon>Myxobolidae</taxon>
        <taxon>Thelohanellus</taxon>
    </lineage>
</organism>
<dbReference type="SUPFAM" id="SSF54928">
    <property type="entry name" value="RNA-binding domain, RBD"/>
    <property type="match status" value="1"/>
</dbReference>
<feature type="domain" description="RRM" evidence="3">
    <location>
        <begin position="212"/>
        <end position="290"/>
    </location>
</feature>
<dbReference type="PANTHER" id="PTHR48036">
    <property type="entry name" value="SPLICING FACTOR (PAD-1), PUTATIVE (AFU_ORTHOLOGUE AFUA_1G15810)-RELATED"/>
    <property type="match status" value="1"/>
</dbReference>
<feature type="compositionally biased region" description="Basic residues" evidence="2">
    <location>
        <begin position="67"/>
        <end position="77"/>
    </location>
</feature>
<evidence type="ECO:0000256" key="1">
    <source>
        <dbReference type="PROSITE-ProRule" id="PRU00176"/>
    </source>
</evidence>
<dbReference type="OrthoDB" id="8123449at2759"/>
<dbReference type="InterPro" id="IPR035979">
    <property type="entry name" value="RBD_domain_sf"/>
</dbReference>
<feature type="domain" description="RRM" evidence="3">
    <location>
        <begin position="116"/>
        <end position="193"/>
    </location>
</feature>
<accession>A0A0C2M8A2</accession>
<dbReference type="SMART" id="SM00360">
    <property type="entry name" value="RRM"/>
    <property type="match status" value="2"/>
</dbReference>
<evidence type="ECO:0000313" key="5">
    <source>
        <dbReference type="Proteomes" id="UP000031668"/>
    </source>
</evidence>
<dbReference type="PROSITE" id="PS50102">
    <property type="entry name" value="RRM"/>
    <property type="match status" value="2"/>
</dbReference>
<sequence length="346" mass="40554">MVDNLDVEALLDEAYKKGDSRKRDDRRDRRRHRDSKSRSRSRSRRRSRSVGKSRDRRSSRDRSDRDKHRRDSRRRSSRDRSSRDRSRRRERPQTPPSNRVPLNEMEPLTVEERDARTIFMRQIPRDARMKDIENFFIPVGKIRDVRMITDRNSHRPKGICYVEFQNIDSVSQAIRMSGERMLDIPVIIQATMAEKNRAAMEAAALAKQYGPTKLYVGALHTDITEPMLKAIFEPFGGIEYIQLQYDHATGESKGFGFVQFKDPESAKHAVEKLNGYELAGNPMKLTLISSFMMIIQDVPVLDLLEVEHRLHPYLVQFRLQQEEIHLRVAFRSPMHSIHFKNKELVG</sequence>
<comment type="caution">
    <text evidence="4">The sequence shown here is derived from an EMBL/GenBank/DDBJ whole genome shotgun (WGS) entry which is preliminary data.</text>
</comment>
<dbReference type="InterPro" id="IPR012677">
    <property type="entry name" value="Nucleotide-bd_a/b_plait_sf"/>
</dbReference>
<feature type="compositionally biased region" description="Acidic residues" evidence="2">
    <location>
        <begin position="1"/>
        <end position="11"/>
    </location>
</feature>
<feature type="compositionally biased region" description="Basic residues" evidence="2">
    <location>
        <begin position="28"/>
        <end position="51"/>
    </location>
</feature>
<dbReference type="InterPro" id="IPR006509">
    <property type="entry name" value="RBM39_SF"/>
</dbReference>
<dbReference type="GO" id="GO:0005634">
    <property type="term" value="C:nucleus"/>
    <property type="evidence" value="ECO:0007669"/>
    <property type="project" value="InterPro"/>
</dbReference>
<protein>
    <submittedName>
        <fullName evidence="4">RNA-binding protein 39</fullName>
    </submittedName>
</protein>
<dbReference type="EMBL" id="JWZT01004760">
    <property type="protein sequence ID" value="KII63225.1"/>
    <property type="molecule type" value="Genomic_DNA"/>
</dbReference>
<evidence type="ECO:0000313" key="4">
    <source>
        <dbReference type="EMBL" id="KII63225.1"/>
    </source>
</evidence>
<dbReference type="GO" id="GO:0003723">
    <property type="term" value="F:RNA binding"/>
    <property type="evidence" value="ECO:0007669"/>
    <property type="project" value="UniProtKB-UniRule"/>
</dbReference>
<feature type="compositionally biased region" description="Basic and acidic residues" evidence="2">
    <location>
        <begin position="52"/>
        <end position="66"/>
    </location>
</feature>
<feature type="region of interest" description="Disordered" evidence="2">
    <location>
        <begin position="1"/>
        <end position="108"/>
    </location>
</feature>
<dbReference type="InterPro" id="IPR000504">
    <property type="entry name" value="RRM_dom"/>
</dbReference>
<keyword evidence="5" id="KW-1185">Reference proteome</keyword>
<keyword evidence="1" id="KW-0694">RNA-binding</keyword>
<reference evidence="4 5" key="1">
    <citation type="journal article" date="2014" name="Genome Biol. Evol.">
        <title>The genome of the myxosporean Thelohanellus kitauei shows adaptations to nutrient acquisition within its fish host.</title>
        <authorList>
            <person name="Yang Y."/>
            <person name="Xiong J."/>
            <person name="Zhou Z."/>
            <person name="Huo F."/>
            <person name="Miao W."/>
            <person name="Ran C."/>
            <person name="Liu Y."/>
            <person name="Zhang J."/>
            <person name="Feng J."/>
            <person name="Wang M."/>
            <person name="Wang M."/>
            <person name="Wang L."/>
            <person name="Yao B."/>
        </authorList>
    </citation>
    <scope>NUCLEOTIDE SEQUENCE [LARGE SCALE GENOMIC DNA]</scope>
    <source>
        <strain evidence="4">Wuqing</strain>
    </source>
</reference>
<dbReference type="CDD" id="cd12284">
    <property type="entry name" value="RRM2_RBM23_RBM39"/>
    <property type="match status" value="1"/>
</dbReference>
<dbReference type="NCBIfam" id="TIGR01622">
    <property type="entry name" value="SF-CC1"/>
    <property type="match status" value="1"/>
</dbReference>
<feature type="compositionally biased region" description="Basic and acidic residues" evidence="2">
    <location>
        <begin position="13"/>
        <end position="27"/>
    </location>
</feature>
<name>A0A0C2M8A2_THEKT</name>